<gene>
    <name evidence="1" type="ORF">GMRT_15163</name>
</gene>
<dbReference type="VEuPathDB" id="GiardiaDB:GMRT_15163"/>
<reference evidence="1 2" key="1">
    <citation type="submission" date="2019-05" db="EMBL/GenBank/DDBJ databases">
        <title>The compact genome of Giardia muris reveals important steps in the evolution of intestinal protozoan parasites.</title>
        <authorList>
            <person name="Xu F."/>
            <person name="Jimenez-Gonzalez A."/>
            <person name="Einarsson E."/>
            <person name="Astvaldsson A."/>
            <person name="Peirasmaki D."/>
            <person name="Eckmann L."/>
            <person name="Andersson J.O."/>
            <person name="Svard S.G."/>
            <person name="Jerlstrom-Hultqvist J."/>
        </authorList>
    </citation>
    <scope>NUCLEOTIDE SEQUENCE [LARGE SCALE GENOMIC DNA]</scope>
    <source>
        <strain evidence="1 2">Roberts-Thomson</strain>
    </source>
</reference>
<sequence length="326" mass="36536">MAELPDREKLVNREYKRRDLQAFARTAGIRANARNDELYTELLAWLEGRSGQVDPSPPAVPPMNDVAPVVGQARESISEEDTRKTLDLSIPPRQDHPDVPYTEFAGKVAKMVGPFLPDSQFDRQGRFSLSGVPPLPNSNRSSVDRPSLDRNVMLANPFDASTLSDVSRVSEARPSEVRNNESCFFQIAGQTSPFPQPGGESSMFSRLSEDGKTPAQALLIQTAEESPEEKRLREYRNLVGLINQHYNSVRSRVRRQYEERLRQFLRLARVEVIQVPVQLRNAKEAELKSGTLSLSTKNNASQQLRMTVSALKKLAKKERDDAAGAH</sequence>
<dbReference type="AlphaFoldDB" id="A0A4Z1T6D9"/>
<dbReference type="OrthoDB" id="10252849at2759"/>
<dbReference type="EMBL" id="VDLU01000002">
    <property type="protein sequence ID" value="TNJ28099.1"/>
    <property type="molecule type" value="Genomic_DNA"/>
</dbReference>
<evidence type="ECO:0000313" key="1">
    <source>
        <dbReference type="EMBL" id="TNJ28099.1"/>
    </source>
</evidence>
<accession>A0A4Z1T6D9</accession>
<name>A0A4Z1T6D9_GIAMU</name>
<protein>
    <submittedName>
        <fullName evidence="1">Uncharacterized protein</fullName>
    </submittedName>
</protein>
<proteinExistence type="predicted"/>
<comment type="caution">
    <text evidence="1">The sequence shown here is derived from an EMBL/GenBank/DDBJ whole genome shotgun (WGS) entry which is preliminary data.</text>
</comment>
<organism evidence="1 2">
    <name type="scientific">Giardia muris</name>
    <dbReference type="NCBI Taxonomy" id="5742"/>
    <lineage>
        <taxon>Eukaryota</taxon>
        <taxon>Metamonada</taxon>
        <taxon>Diplomonadida</taxon>
        <taxon>Hexamitidae</taxon>
        <taxon>Giardiinae</taxon>
        <taxon>Giardia</taxon>
    </lineage>
</organism>
<keyword evidence="2" id="KW-1185">Reference proteome</keyword>
<evidence type="ECO:0000313" key="2">
    <source>
        <dbReference type="Proteomes" id="UP000315496"/>
    </source>
</evidence>
<dbReference type="Proteomes" id="UP000315496">
    <property type="component" value="Chromosome 2"/>
</dbReference>